<dbReference type="EMBL" id="BBNQ01000008">
    <property type="protein sequence ID" value="GAL62742.1"/>
    <property type="molecule type" value="Genomic_DNA"/>
</dbReference>
<evidence type="ECO:0000313" key="4">
    <source>
        <dbReference type="Proteomes" id="UP000294824"/>
    </source>
</evidence>
<keyword evidence="4" id="KW-1185">Reference proteome</keyword>
<reference evidence="2 4" key="2">
    <citation type="submission" date="2019-03" db="EMBL/GenBank/DDBJ databases">
        <title>Genomic Encyclopedia of Type Strains, Phase III (KMG-III): the genomes of soil and plant-associated and newly described type strains.</title>
        <authorList>
            <person name="Whitman W."/>
        </authorList>
    </citation>
    <scope>NUCLEOTIDE SEQUENCE [LARGE SCALE GENOMIC DNA]</scope>
    <source>
        <strain evidence="2 4">CECT 8301</strain>
    </source>
</reference>
<evidence type="ECO:0000313" key="1">
    <source>
        <dbReference type="EMBL" id="GAL62742.1"/>
    </source>
</evidence>
<reference evidence="1 3" key="1">
    <citation type="journal article" date="2014" name="Genome Announc.">
        <title>Draft Genome Sequences of Marine Flavobacterium Algibacter lectus Strains SS8 and NR4.</title>
        <authorList>
            <person name="Takatani N."/>
            <person name="Nakanishi M."/>
            <person name="Meirelles P."/>
            <person name="Mino S."/>
            <person name="Suda W."/>
            <person name="Oshima K."/>
            <person name="Hattori M."/>
            <person name="Ohkuma M."/>
            <person name="Hosokawa M."/>
            <person name="Miyashita K."/>
            <person name="Thompson F.L."/>
            <person name="Niwa A."/>
            <person name="Sawabe T."/>
            <person name="Sawabe T."/>
        </authorList>
    </citation>
    <scope>NUCLEOTIDE SEQUENCE [LARGE SCALE GENOMIC DNA]</scope>
    <source>
        <strain evidence="1 3">JCM 19300</strain>
    </source>
</reference>
<dbReference type="PROSITE" id="PS51257">
    <property type="entry name" value="PROKAR_LIPOPROTEIN"/>
    <property type="match status" value="1"/>
</dbReference>
<sequence length="385" mass="42865">MKKFIYLLMAIGLVFTSCNPMEDIYADIDANLAKEGIVAKDFDYTLTEADYTDEIEDGGLGLNYPNFSSDDEAKELISSFLNAKYPYFGVAFKADGTIDEASSAIVTYALYNKINSYSAEIREVEYAEYSPITGNTYGNFDENSHLQDYLNQEYPDAEDDDFVSLRYDYYSDGVNSTVANGFVYQGDSVWMQISGFSEAEYEAMGESFPNFSSESEAETKIPLALSTEDVEFGTVKSVMYELYSSGVTTSYTTAFMFNDTEWVEYNNVQSKRLQFGHDGTNWVPDNTITYIMGAADYAAVVSALEGTYPSETASVGNYSNFDRRSGNAAYWSTDMLVEAVNVVLDNVAPSAEENQKYTVTFDIYNGSNTTENISVIKIGGVWVLQ</sequence>
<dbReference type="EMBL" id="SORL01000008">
    <property type="protein sequence ID" value="TDY62609.1"/>
    <property type="molecule type" value="Genomic_DNA"/>
</dbReference>
<dbReference type="Proteomes" id="UP000294824">
    <property type="component" value="Unassembled WGS sequence"/>
</dbReference>
<gene>
    <name evidence="2" type="ORF">DFQ06_2455</name>
    <name evidence="1" type="ORF">JCM19300_3310</name>
</gene>
<proteinExistence type="predicted"/>
<accession>A0A090W5D9</accession>
<evidence type="ECO:0008006" key="5">
    <source>
        <dbReference type="Google" id="ProtNLM"/>
    </source>
</evidence>
<accession>A0A4R8MAC0</accession>
<protein>
    <recommendedName>
        <fullName evidence="5">DUF5017 domain-containing protein</fullName>
    </recommendedName>
</protein>
<dbReference type="Proteomes" id="UP000029644">
    <property type="component" value="Unassembled WGS sequence"/>
</dbReference>
<dbReference type="AlphaFoldDB" id="A0A090W5D9"/>
<evidence type="ECO:0000313" key="2">
    <source>
        <dbReference type="EMBL" id="TDY62609.1"/>
    </source>
</evidence>
<organism evidence="1 3">
    <name type="scientific">Algibacter lectus</name>
    <dbReference type="NCBI Taxonomy" id="221126"/>
    <lineage>
        <taxon>Bacteria</taxon>
        <taxon>Pseudomonadati</taxon>
        <taxon>Bacteroidota</taxon>
        <taxon>Flavobacteriia</taxon>
        <taxon>Flavobacteriales</taxon>
        <taxon>Flavobacteriaceae</taxon>
        <taxon>Algibacter</taxon>
    </lineage>
</organism>
<dbReference type="OrthoDB" id="1013052at2"/>
<evidence type="ECO:0000313" key="3">
    <source>
        <dbReference type="Proteomes" id="UP000029644"/>
    </source>
</evidence>
<dbReference type="RefSeq" id="WP_042504637.1">
    <property type="nucleotide sequence ID" value="NZ_BBNQ01000008.1"/>
</dbReference>
<comment type="caution">
    <text evidence="1">The sequence shown here is derived from an EMBL/GenBank/DDBJ whole genome shotgun (WGS) entry which is preliminary data.</text>
</comment>
<name>A0A090W5D9_9FLAO</name>